<protein>
    <recommendedName>
        <fullName evidence="1">RNase III domain-containing protein</fullName>
    </recommendedName>
</protein>
<dbReference type="GO" id="GO:0006396">
    <property type="term" value="P:RNA processing"/>
    <property type="evidence" value="ECO:0007669"/>
    <property type="project" value="InterPro"/>
</dbReference>
<dbReference type="InterPro" id="IPR000999">
    <property type="entry name" value="RNase_III_dom"/>
</dbReference>
<dbReference type="Pfam" id="PF14622">
    <property type="entry name" value="Ribonucleas_3_3"/>
    <property type="match status" value="1"/>
</dbReference>
<comment type="caution">
    <text evidence="2">The sequence shown here is derived from an EMBL/GenBank/DDBJ whole genome shotgun (WGS) entry which is preliminary data.</text>
</comment>
<evidence type="ECO:0000313" key="2">
    <source>
        <dbReference type="EMBL" id="CAF9941870.1"/>
    </source>
</evidence>
<organism evidence="2 3">
    <name type="scientific">Imshaugia aleurites</name>
    <dbReference type="NCBI Taxonomy" id="172621"/>
    <lineage>
        <taxon>Eukaryota</taxon>
        <taxon>Fungi</taxon>
        <taxon>Dikarya</taxon>
        <taxon>Ascomycota</taxon>
        <taxon>Pezizomycotina</taxon>
        <taxon>Lecanoromycetes</taxon>
        <taxon>OSLEUM clade</taxon>
        <taxon>Lecanoromycetidae</taxon>
        <taxon>Lecanorales</taxon>
        <taxon>Lecanorineae</taxon>
        <taxon>Parmeliaceae</taxon>
        <taxon>Imshaugia</taxon>
    </lineage>
</organism>
<dbReference type="SUPFAM" id="SSF69065">
    <property type="entry name" value="RNase III domain-like"/>
    <property type="match status" value="1"/>
</dbReference>
<dbReference type="GO" id="GO:0004525">
    <property type="term" value="F:ribonuclease III activity"/>
    <property type="evidence" value="ECO:0007669"/>
    <property type="project" value="InterPro"/>
</dbReference>
<accession>A0A8H3PJM5</accession>
<name>A0A8H3PJM5_9LECA</name>
<dbReference type="CDD" id="cd00593">
    <property type="entry name" value="RIBOc"/>
    <property type="match status" value="1"/>
</dbReference>
<dbReference type="SMART" id="SM00535">
    <property type="entry name" value="RIBOc"/>
    <property type="match status" value="1"/>
</dbReference>
<dbReference type="Gene3D" id="1.10.1520.10">
    <property type="entry name" value="Ribonuclease III domain"/>
    <property type="match status" value="1"/>
</dbReference>
<gene>
    <name evidence="2" type="ORF">IMSHALPRED_003069</name>
</gene>
<dbReference type="EMBL" id="CAJPDT010000160">
    <property type="protein sequence ID" value="CAF9941870.1"/>
    <property type="molecule type" value="Genomic_DNA"/>
</dbReference>
<dbReference type="Proteomes" id="UP000664534">
    <property type="component" value="Unassembled WGS sequence"/>
</dbReference>
<sequence>MATAQMLNVTGEVENIIGYSFSDPLILWEALQAAGASRAAGSRHFPDGNKRLAVLGDAILKLVLVSDWYVSADARGKIGHSEVTSGPHHEIGRASDIVQQVGSNANLDRVGRHHGLEDFICRSPSQSNYVSPATMTATVEAILGAVYLDSGINDVNQVMQSLYQGHPERDREGDLFGLQSGLGYRALAWLPLPNSPMNFMFEERLSHSGTSHLGAKLSFVFEAALVISHVAVVEALRVALAPESIAMPRRIGIDVECSMRDGF</sequence>
<dbReference type="AlphaFoldDB" id="A0A8H3PJM5"/>
<keyword evidence="3" id="KW-1185">Reference proteome</keyword>
<evidence type="ECO:0000313" key="3">
    <source>
        <dbReference type="Proteomes" id="UP000664534"/>
    </source>
</evidence>
<dbReference type="InterPro" id="IPR036389">
    <property type="entry name" value="RNase_III_sf"/>
</dbReference>
<dbReference type="OrthoDB" id="67027at2759"/>
<dbReference type="PROSITE" id="PS50142">
    <property type="entry name" value="RNASE_3_2"/>
    <property type="match status" value="1"/>
</dbReference>
<proteinExistence type="predicted"/>
<reference evidence="2" key="1">
    <citation type="submission" date="2021-03" db="EMBL/GenBank/DDBJ databases">
        <authorList>
            <person name="Tagirdzhanova G."/>
        </authorList>
    </citation>
    <scope>NUCLEOTIDE SEQUENCE</scope>
</reference>
<evidence type="ECO:0000259" key="1">
    <source>
        <dbReference type="PROSITE" id="PS50142"/>
    </source>
</evidence>
<feature type="domain" description="RNase III" evidence="1">
    <location>
        <begin position="10"/>
        <end position="151"/>
    </location>
</feature>